<organism evidence="2 3">
    <name type="scientific">Aeromicrobium fastidiosum</name>
    <dbReference type="NCBI Taxonomy" id="52699"/>
    <lineage>
        <taxon>Bacteria</taxon>
        <taxon>Bacillati</taxon>
        <taxon>Actinomycetota</taxon>
        <taxon>Actinomycetes</taxon>
        <taxon>Propionibacteriales</taxon>
        <taxon>Nocardioidaceae</taxon>
        <taxon>Aeromicrobium</taxon>
    </lineage>
</organism>
<evidence type="ECO:0000313" key="3">
    <source>
        <dbReference type="Proteomes" id="UP001515100"/>
    </source>
</evidence>
<dbReference type="Pfam" id="PF19664">
    <property type="entry name" value="DUF6167"/>
    <property type="match status" value="1"/>
</dbReference>
<proteinExistence type="predicted"/>
<evidence type="ECO:0000256" key="1">
    <source>
        <dbReference type="SAM" id="MobiDB-lite"/>
    </source>
</evidence>
<dbReference type="EMBL" id="SDPP02000003">
    <property type="protein sequence ID" value="KAA1376158.1"/>
    <property type="molecule type" value="Genomic_DNA"/>
</dbReference>
<feature type="region of interest" description="Disordered" evidence="1">
    <location>
        <begin position="70"/>
        <end position="95"/>
    </location>
</feature>
<evidence type="ECO:0008006" key="4">
    <source>
        <dbReference type="Google" id="ProtNLM"/>
    </source>
</evidence>
<name>A0A641ALL7_9ACTN</name>
<reference evidence="2" key="1">
    <citation type="submission" date="2019-09" db="EMBL/GenBank/DDBJ databases">
        <authorList>
            <person name="Li J."/>
        </authorList>
    </citation>
    <scope>NUCLEOTIDE SEQUENCE [LARGE SCALE GENOMIC DNA]</scope>
    <source>
        <strain evidence="2">NRBC 14897</strain>
    </source>
</reference>
<protein>
    <recommendedName>
        <fullName evidence="4">Secreted protein</fullName>
    </recommendedName>
</protein>
<dbReference type="RefSeq" id="WP_129183918.1">
    <property type="nucleotide sequence ID" value="NZ_JAGIOG010000001.1"/>
</dbReference>
<dbReference type="AlphaFoldDB" id="A0A641ALL7"/>
<evidence type="ECO:0000313" key="2">
    <source>
        <dbReference type="EMBL" id="KAA1376158.1"/>
    </source>
</evidence>
<dbReference type="InterPro" id="IPR046165">
    <property type="entry name" value="DUF6167"/>
</dbReference>
<keyword evidence="3" id="KW-1185">Reference proteome</keyword>
<dbReference type="OrthoDB" id="4952314at2"/>
<sequence length="95" mass="10481">MRSRIVWFVAGSAAGVYTTVKARRAAYRLSAPGVVDQASALGVGWRELNAEIRDGMQTREREIARRLVSDAGPAHLDLTDHTDPPELTPPDMRDH</sequence>
<comment type="caution">
    <text evidence="2">The sequence shown here is derived from an EMBL/GenBank/DDBJ whole genome shotgun (WGS) entry which is preliminary data.</text>
</comment>
<accession>A0A641ALL7</accession>
<dbReference type="Proteomes" id="UP001515100">
    <property type="component" value="Unassembled WGS sequence"/>
</dbReference>
<gene>
    <name evidence="2" type="ORF">ESP62_012005</name>
</gene>